<proteinExistence type="predicted"/>
<comment type="caution">
    <text evidence="2">The sequence shown here is derived from an EMBL/GenBank/DDBJ whole genome shotgun (WGS) entry which is preliminary data.</text>
</comment>
<keyword evidence="1" id="KW-0732">Signal</keyword>
<keyword evidence="3" id="KW-1185">Reference proteome</keyword>
<feature type="signal peptide" evidence="1">
    <location>
        <begin position="1"/>
        <end position="36"/>
    </location>
</feature>
<accession>A0ABV0A483</accession>
<reference evidence="2 3" key="1">
    <citation type="journal article" date="2023" name="PLoS ONE">
        <title>Complete genome assembly of Hawai'i environmental nontuberculous mycobacteria reveals unexpected co-isolation with methylobacteria.</title>
        <authorList>
            <person name="Hendrix J."/>
            <person name="Epperson L.E."/>
            <person name="Tong E.I."/>
            <person name="Chan Y.L."/>
            <person name="Hasan N.A."/>
            <person name="Dawrs S.N."/>
            <person name="Norton G.J."/>
            <person name="Virdi R."/>
            <person name="Crooks J.L."/>
            <person name="Chan E.D."/>
            <person name="Honda J.R."/>
            <person name="Strong M."/>
        </authorList>
    </citation>
    <scope>NUCLEOTIDE SEQUENCE [LARGE SCALE GENOMIC DNA]</scope>
    <source>
        <strain evidence="2 3">NJH_HI04-1</strain>
    </source>
</reference>
<evidence type="ECO:0000313" key="2">
    <source>
        <dbReference type="EMBL" id="MEN3238654.1"/>
    </source>
</evidence>
<evidence type="ECO:0000313" key="3">
    <source>
        <dbReference type="Proteomes" id="UP001407347"/>
    </source>
</evidence>
<dbReference type="EMBL" id="JAQYXP010000006">
    <property type="protein sequence ID" value="MEN3238654.1"/>
    <property type="molecule type" value="Genomic_DNA"/>
</dbReference>
<protein>
    <submittedName>
        <fullName evidence="2">Uncharacterized protein</fullName>
    </submittedName>
</protein>
<feature type="chain" id="PRO_5046670476" evidence="1">
    <location>
        <begin position="37"/>
        <end position="90"/>
    </location>
</feature>
<gene>
    <name evidence="2" type="ORF">PUR29_35010</name>
</gene>
<sequence>MKRVRMPRSFHRVPMRRLPTWLLVRTAVVFGSVAQAAEARLALKDRRLELLAQLKLVEEAEVTLQRNIFDAMRRRGRLRARRRAIAAAKG</sequence>
<dbReference type="Proteomes" id="UP001407347">
    <property type="component" value="Unassembled WGS sequence"/>
</dbReference>
<organism evidence="2 3">
    <name type="scientific">Methylobacterium ajmalii</name>
    <dbReference type="NCBI Taxonomy" id="2738439"/>
    <lineage>
        <taxon>Bacteria</taxon>
        <taxon>Pseudomonadati</taxon>
        <taxon>Pseudomonadota</taxon>
        <taxon>Alphaproteobacteria</taxon>
        <taxon>Hyphomicrobiales</taxon>
        <taxon>Methylobacteriaceae</taxon>
        <taxon>Methylobacterium</taxon>
    </lineage>
</organism>
<evidence type="ECO:0000256" key="1">
    <source>
        <dbReference type="SAM" id="SignalP"/>
    </source>
</evidence>
<name>A0ABV0A483_9HYPH</name>